<evidence type="ECO:0000256" key="1">
    <source>
        <dbReference type="ARBA" id="ARBA00002494"/>
    </source>
</evidence>
<dbReference type="CDD" id="cd03467">
    <property type="entry name" value="Rieske"/>
    <property type="match status" value="1"/>
</dbReference>
<evidence type="ECO:0000256" key="5">
    <source>
        <dbReference type="ARBA" id="ARBA00023004"/>
    </source>
</evidence>
<evidence type="ECO:0000256" key="6">
    <source>
        <dbReference type="ARBA" id="ARBA00023014"/>
    </source>
</evidence>
<dbReference type="InterPro" id="IPR036922">
    <property type="entry name" value="Rieske_2Fe-2S_sf"/>
</dbReference>
<dbReference type="Gene3D" id="2.102.10.10">
    <property type="entry name" value="Rieske [2Fe-2S] iron-sulphur domain"/>
    <property type="match status" value="1"/>
</dbReference>
<dbReference type="Pfam" id="PF00355">
    <property type="entry name" value="Rieske"/>
    <property type="match status" value="1"/>
</dbReference>
<evidence type="ECO:0000259" key="11">
    <source>
        <dbReference type="PROSITE" id="PS51296"/>
    </source>
</evidence>
<gene>
    <name evidence="12" type="ORF">HF526_02050</name>
</gene>
<sequence>MQDQDTDRGAIAPDTGSPTPLTRRTVVAGAGVAALGATLVLAGCSNAANDSASGSAGQGGGVQAPAGTALGAVSDVPVGGAKIYASQGVVVTQPTAGKFDAFSTVCPHQGCNVNQIQNAEIVCPCHGSTFGLDGAVVNGPAQSPLESVPVTVKGDQITVA</sequence>
<evidence type="ECO:0000256" key="4">
    <source>
        <dbReference type="ARBA" id="ARBA00022723"/>
    </source>
</evidence>
<comment type="caution">
    <text evidence="12">The sequence shown here is derived from an EMBL/GenBank/DDBJ whole genome shotgun (WGS) entry which is preliminary data.</text>
</comment>
<feature type="domain" description="Rieske" evidence="11">
    <location>
        <begin position="68"/>
        <end position="159"/>
    </location>
</feature>
<protein>
    <recommendedName>
        <fullName evidence="2">Cytochrome bc1 complex Rieske iron-sulfur subunit</fullName>
    </recommendedName>
    <alternativeName>
        <fullName evidence="8">Cytochrome bc1 reductase complex subunit QcrA</fullName>
    </alternativeName>
</protein>
<comment type="function">
    <text evidence="1">Iron-sulfur subunit of the cytochrome bc1 complex, an essential component of the respiratory electron transport chain required for ATP synthesis. The bc1 complex catalyzes the oxidation of menaquinol and the reduction of cytochrome c in the respiratory chain. The bc1 complex operates through a Q-cycle mechanism that couples electron transfer to generation of the proton gradient that drives ATP synthesis.</text>
</comment>
<evidence type="ECO:0000256" key="3">
    <source>
        <dbReference type="ARBA" id="ARBA00022714"/>
    </source>
</evidence>
<evidence type="ECO:0000256" key="10">
    <source>
        <dbReference type="SAM" id="MobiDB-lite"/>
    </source>
</evidence>
<evidence type="ECO:0000256" key="8">
    <source>
        <dbReference type="ARBA" id="ARBA00029586"/>
    </source>
</evidence>
<keyword evidence="13" id="KW-1185">Reference proteome</keyword>
<dbReference type="InterPro" id="IPR014349">
    <property type="entry name" value="Rieske_Fe-S_prot"/>
</dbReference>
<keyword evidence="6" id="KW-0411">Iron-sulfur</keyword>
<keyword evidence="4" id="KW-0479">Metal-binding</keyword>
<organism evidence="12 13">
    <name type="scientific">Pseudonocardia acidicola</name>
    <dbReference type="NCBI Taxonomy" id="2724939"/>
    <lineage>
        <taxon>Bacteria</taxon>
        <taxon>Bacillati</taxon>
        <taxon>Actinomycetota</taxon>
        <taxon>Actinomycetes</taxon>
        <taxon>Pseudonocardiales</taxon>
        <taxon>Pseudonocardiaceae</taxon>
        <taxon>Pseudonocardia</taxon>
    </lineage>
</organism>
<name>A0ABX1S3G0_9PSEU</name>
<evidence type="ECO:0000256" key="2">
    <source>
        <dbReference type="ARBA" id="ARBA00015816"/>
    </source>
</evidence>
<proteinExistence type="predicted"/>
<keyword evidence="7" id="KW-1015">Disulfide bond</keyword>
<accession>A0ABX1S3G0</accession>
<dbReference type="InterPro" id="IPR017941">
    <property type="entry name" value="Rieske_2Fe-2S"/>
</dbReference>
<dbReference type="RefSeq" id="WP_169379465.1">
    <property type="nucleotide sequence ID" value="NZ_JAAXLA010000002.1"/>
</dbReference>
<reference evidence="12 13" key="1">
    <citation type="submission" date="2020-04" db="EMBL/GenBank/DDBJ databases">
        <authorList>
            <person name="Klaysubun C."/>
            <person name="Duangmal K."/>
            <person name="Lipun K."/>
        </authorList>
    </citation>
    <scope>NUCLEOTIDE SEQUENCE [LARGE SCALE GENOMIC DNA]</scope>
    <source>
        <strain evidence="12 13">K10HN5</strain>
    </source>
</reference>
<evidence type="ECO:0000313" key="13">
    <source>
        <dbReference type="Proteomes" id="UP000820669"/>
    </source>
</evidence>
<evidence type="ECO:0000313" key="12">
    <source>
        <dbReference type="EMBL" id="NMH96115.1"/>
    </source>
</evidence>
<dbReference type="InterPro" id="IPR006311">
    <property type="entry name" value="TAT_signal"/>
</dbReference>
<feature type="region of interest" description="Disordered" evidence="10">
    <location>
        <begin position="1"/>
        <end position="23"/>
    </location>
</feature>
<dbReference type="PRINTS" id="PR00162">
    <property type="entry name" value="RIESKE"/>
</dbReference>
<dbReference type="EMBL" id="JAAXLA010000002">
    <property type="protein sequence ID" value="NMH96115.1"/>
    <property type="molecule type" value="Genomic_DNA"/>
</dbReference>
<comment type="cofactor">
    <cofactor evidence="9">
        <name>[2Fe-2S] cluster</name>
        <dbReference type="ChEBI" id="CHEBI:190135"/>
    </cofactor>
</comment>
<dbReference type="Proteomes" id="UP000820669">
    <property type="component" value="Unassembled WGS sequence"/>
</dbReference>
<evidence type="ECO:0000256" key="7">
    <source>
        <dbReference type="ARBA" id="ARBA00023157"/>
    </source>
</evidence>
<keyword evidence="5" id="KW-0408">Iron</keyword>
<dbReference type="InterPro" id="IPR005805">
    <property type="entry name" value="Rieske_Fe-S_prot_C"/>
</dbReference>
<evidence type="ECO:0000256" key="9">
    <source>
        <dbReference type="ARBA" id="ARBA00034078"/>
    </source>
</evidence>
<keyword evidence="3" id="KW-0001">2Fe-2S</keyword>
<dbReference type="PROSITE" id="PS51296">
    <property type="entry name" value="RIESKE"/>
    <property type="match status" value="1"/>
</dbReference>
<dbReference type="PROSITE" id="PS51318">
    <property type="entry name" value="TAT"/>
    <property type="match status" value="1"/>
</dbReference>
<dbReference type="PANTHER" id="PTHR10134">
    <property type="entry name" value="CYTOCHROME B-C1 COMPLEX SUBUNIT RIESKE, MITOCHONDRIAL"/>
    <property type="match status" value="1"/>
</dbReference>
<dbReference type="SUPFAM" id="SSF50022">
    <property type="entry name" value="ISP domain"/>
    <property type="match status" value="1"/>
</dbReference>